<reference evidence="2 3" key="1">
    <citation type="submission" date="2020-08" db="EMBL/GenBank/DDBJ databases">
        <title>Genomic Encyclopedia of Type Strains, Phase III (KMG-III): the genomes of soil and plant-associated and newly described type strains.</title>
        <authorList>
            <person name="Whitman W."/>
        </authorList>
    </citation>
    <scope>NUCLEOTIDE SEQUENCE [LARGE SCALE GENOMIC DNA]</scope>
    <source>
        <strain evidence="2 3">CECT 8234</strain>
    </source>
</reference>
<organism evidence="2 3">
    <name type="scientific">Paenibacillus endophyticus</name>
    <dbReference type="NCBI Taxonomy" id="1294268"/>
    <lineage>
        <taxon>Bacteria</taxon>
        <taxon>Bacillati</taxon>
        <taxon>Bacillota</taxon>
        <taxon>Bacilli</taxon>
        <taxon>Bacillales</taxon>
        <taxon>Paenibacillaceae</taxon>
        <taxon>Paenibacillus</taxon>
    </lineage>
</organism>
<evidence type="ECO:0000313" key="3">
    <source>
        <dbReference type="Proteomes" id="UP000518605"/>
    </source>
</evidence>
<evidence type="ECO:0000256" key="1">
    <source>
        <dbReference type="SAM" id="MobiDB-lite"/>
    </source>
</evidence>
<proteinExistence type="predicted"/>
<dbReference type="AlphaFoldDB" id="A0A7W5C5K1"/>
<protein>
    <submittedName>
        <fullName evidence="2">Uncharacterized protein</fullName>
    </submittedName>
</protein>
<dbReference type="Proteomes" id="UP000518605">
    <property type="component" value="Unassembled WGS sequence"/>
</dbReference>
<name>A0A7W5C5K1_9BACL</name>
<evidence type="ECO:0000313" key="2">
    <source>
        <dbReference type="EMBL" id="MBB3151200.1"/>
    </source>
</evidence>
<feature type="region of interest" description="Disordered" evidence="1">
    <location>
        <begin position="1"/>
        <end position="36"/>
    </location>
</feature>
<comment type="caution">
    <text evidence="2">The sequence shown here is derived from an EMBL/GenBank/DDBJ whole genome shotgun (WGS) entry which is preliminary data.</text>
</comment>
<keyword evidence="3" id="KW-1185">Reference proteome</keyword>
<gene>
    <name evidence="2" type="ORF">FHS16_001243</name>
</gene>
<sequence>MSSEGHGLSKNNKKPKSNGCPLGITDNLGFFKNKGD</sequence>
<accession>A0A7W5C5K1</accession>
<dbReference type="EMBL" id="JACHXW010000003">
    <property type="protein sequence ID" value="MBB3151200.1"/>
    <property type="molecule type" value="Genomic_DNA"/>
</dbReference>